<sequence>MADDLRERNKKAAEKQKKHSEKAEKHQEIAEKINSADPKELRKQLSNKNEEYVFKLNKWLVDDDFTEAEAEESINNLLPEIVSNQIKGIPANQLYGPVSKKAGDIAHPVKPKKKTPFWALSIDTSLLFFALFSVLYGVVGLTSKKANPQNQTGIITLILLAAMWGVLLTWFNLQMRKPKAERPGLLLTIGYLGAGLIIMFVFLGLMELVPSSINPALNGIVYLVLAVVAYGGRFLYRRFMGIKTRAFI</sequence>
<evidence type="ECO:0000313" key="4">
    <source>
        <dbReference type="Proteomes" id="UP000051647"/>
    </source>
</evidence>
<evidence type="ECO:0008006" key="5">
    <source>
        <dbReference type="Google" id="ProtNLM"/>
    </source>
</evidence>
<evidence type="ECO:0000256" key="2">
    <source>
        <dbReference type="SAM" id="Phobius"/>
    </source>
</evidence>
<proteinExistence type="predicted"/>
<name>A0A0R1SMA1_9LACO</name>
<dbReference type="PATRIC" id="fig|1423815.3.peg.2059"/>
<keyword evidence="2" id="KW-1133">Transmembrane helix</keyword>
<gene>
    <name evidence="3" type="ORF">FC27_GL002006</name>
</gene>
<keyword evidence="2" id="KW-0472">Membrane</keyword>
<comment type="caution">
    <text evidence="3">The sequence shown here is derived from an EMBL/GenBank/DDBJ whole genome shotgun (WGS) entry which is preliminary data.</text>
</comment>
<protein>
    <recommendedName>
        <fullName evidence="5">Integral membrane protein</fullName>
    </recommendedName>
</protein>
<evidence type="ECO:0000313" key="3">
    <source>
        <dbReference type="EMBL" id="KRL67160.1"/>
    </source>
</evidence>
<dbReference type="Pfam" id="PF06570">
    <property type="entry name" value="DUF1129"/>
    <property type="match status" value="1"/>
</dbReference>
<feature type="transmembrane region" description="Helical" evidence="2">
    <location>
        <begin position="151"/>
        <end position="173"/>
    </location>
</feature>
<organism evidence="3 4">
    <name type="scientific">Companilactobacillus versmoldensis DSM 14857 = KCTC 3814</name>
    <dbReference type="NCBI Taxonomy" id="1423815"/>
    <lineage>
        <taxon>Bacteria</taxon>
        <taxon>Bacillati</taxon>
        <taxon>Bacillota</taxon>
        <taxon>Bacilli</taxon>
        <taxon>Lactobacillales</taxon>
        <taxon>Lactobacillaceae</taxon>
        <taxon>Companilactobacillus</taxon>
    </lineage>
</organism>
<dbReference type="STRING" id="1423815.FC27_GL002006"/>
<dbReference type="OrthoDB" id="2327103at2"/>
<dbReference type="AlphaFoldDB" id="A0A0R1SMA1"/>
<reference evidence="3 4" key="1">
    <citation type="journal article" date="2015" name="Genome Announc.">
        <title>Expanding the biotechnology potential of lactobacilli through comparative genomics of 213 strains and associated genera.</title>
        <authorList>
            <person name="Sun Z."/>
            <person name="Harris H.M."/>
            <person name="McCann A."/>
            <person name="Guo C."/>
            <person name="Argimon S."/>
            <person name="Zhang W."/>
            <person name="Yang X."/>
            <person name="Jeffery I.B."/>
            <person name="Cooney J.C."/>
            <person name="Kagawa T.F."/>
            <person name="Liu W."/>
            <person name="Song Y."/>
            <person name="Salvetti E."/>
            <person name="Wrobel A."/>
            <person name="Rasinkangas P."/>
            <person name="Parkhill J."/>
            <person name="Rea M.C."/>
            <person name="O'Sullivan O."/>
            <person name="Ritari J."/>
            <person name="Douillard F.P."/>
            <person name="Paul Ross R."/>
            <person name="Yang R."/>
            <person name="Briner A.E."/>
            <person name="Felis G.E."/>
            <person name="de Vos W.M."/>
            <person name="Barrangou R."/>
            <person name="Klaenhammer T.R."/>
            <person name="Caufield P.W."/>
            <person name="Cui Y."/>
            <person name="Zhang H."/>
            <person name="O'Toole P.W."/>
        </authorList>
    </citation>
    <scope>NUCLEOTIDE SEQUENCE [LARGE SCALE GENOMIC DNA]</scope>
    <source>
        <strain evidence="3 4">DSM 14857</strain>
    </source>
</reference>
<dbReference type="InterPro" id="IPR009214">
    <property type="entry name" value="DUF1129"/>
</dbReference>
<feature type="transmembrane region" description="Helical" evidence="2">
    <location>
        <begin position="117"/>
        <end position="139"/>
    </location>
</feature>
<feature type="region of interest" description="Disordered" evidence="1">
    <location>
        <begin position="1"/>
        <end position="40"/>
    </location>
</feature>
<feature type="transmembrane region" description="Helical" evidence="2">
    <location>
        <begin position="217"/>
        <end position="236"/>
    </location>
</feature>
<accession>A0A0R1SMA1</accession>
<keyword evidence="2" id="KW-0812">Transmembrane</keyword>
<feature type="compositionally biased region" description="Basic and acidic residues" evidence="1">
    <location>
        <begin position="1"/>
        <end position="31"/>
    </location>
</feature>
<dbReference type="eggNOG" id="COG4858">
    <property type="taxonomic scope" value="Bacteria"/>
</dbReference>
<dbReference type="RefSeq" id="WP_010625470.1">
    <property type="nucleotide sequence ID" value="NZ_AZFA01000007.1"/>
</dbReference>
<dbReference type="EMBL" id="AZFA01000007">
    <property type="protein sequence ID" value="KRL67160.1"/>
    <property type="molecule type" value="Genomic_DNA"/>
</dbReference>
<dbReference type="Proteomes" id="UP000051647">
    <property type="component" value="Unassembled WGS sequence"/>
</dbReference>
<evidence type="ECO:0000256" key="1">
    <source>
        <dbReference type="SAM" id="MobiDB-lite"/>
    </source>
</evidence>
<feature type="transmembrane region" description="Helical" evidence="2">
    <location>
        <begin position="185"/>
        <end position="205"/>
    </location>
</feature>
<keyword evidence="4" id="KW-1185">Reference proteome</keyword>
<dbReference type="PIRSF" id="PIRSF033111">
    <property type="entry name" value="UCP033111"/>
    <property type="match status" value="1"/>
</dbReference>